<evidence type="ECO:0000259" key="2">
    <source>
        <dbReference type="Pfam" id="PF01261"/>
    </source>
</evidence>
<dbReference type="PANTHER" id="PTHR12110">
    <property type="entry name" value="HYDROXYPYRUVATE ISOMERASE"/>
    <property type="match status" value="1"/>
</dbReference>
<dbReference type="PROSITE" id="PS51318">
    <property type="entry name" value="TAT"/>
    <property type="match status" value="1"/>
</dbReference>
<comment type="caution">
    <text evidence="3">The sequence shown here is derived from an EMBL/GenBank/DDBJ whole genome shotgun (WGS) entry which is preliminary data.</text>
</comment>
<dbReference type="InterPro" id="IPR006311">
    <property type="entry name" value="TAT_signal"/>
</dbReference>
<proteinExistence type="predicted"/>
<keyword evidence="3" id="KW-0413">Isomerase</keyword>
<name>A0A5C5XHY5_9PLAN</name>
<dbReference type="Pfam" id="PF01261">
    <property type="entry name" value="AP_endonuc_2"/>
    <property type="match status" value="1"/>
</dbReference>
<accession>A0A5C5XHY5</accession>
<evidence type="ECO:0000313" key="4">
    <source>
        <dbReference type="Proteomes" id="UP000316095"/>
    </source>
</evidence>
<feature type="signal peptide" evidence="1">
    <location>
        <begin position="1"/>
        <end position="28"/>
    </location>
</feature>
<dbReference type="RefSeq" id="WP_146504546.1">
    <property type="nucleotide sequence ID" value="NZ_SJPG01000001.1"/>
</dbReference>
<protein>
    <submittedName>
        <fullName evidence="3">Xylose isomerase-like TIM barrel</fullName>
    </submittedName>
</protein>
<dbReference type="Proteomes" id="UP000316095">
    <property type="component" value="Unassembled WGS sequence"/>
</dbReference>
<dbReference type="SUPFAM" id="SSF51658">
    <property type="entry name" value="Xylose isomerase-like"/>
    <property type="match status" value="1"/>
</dbReference>
<reference evidence="3 4" key="1">
    <citation type="submission" date="2019-02" db="EMBL/GenBank/DDBJ databases">
        <title>Deep-cultivation of Planctomycetes and their phenomic and genomic characterization uncovers novel biology.</title>
        <authorList>
            <person name="Wiegand S."/>
            <person name="Jogler M."/>
            <person name="Boedeker C."/>
            <person name="Pinto D."/>
            <person name="Vollmers J."/>
            <person name="Rivas-Marin E."/>
            <person name="Kohn T."/>
            <person name="Peeters S.H."/>
            <person name="Heuer A."/>
            <person name="Rast P."/>
            <person name="Oberbeckmann S."/>
            <person name="Bunk B."/>
            <person name="Jeske O."/>
            <person name="Meyerdierks A."/>
            <person name="Storesund J.E."/>
            <person name="Kallscheuer N."/>
            <person name="Luecker S."/>
            <person name="Lage O.M."/>
            <person name="Pohl T."/>
            <person name="Merkel B.J."/>
            <person name="Hornburger P."/>
            <person name="Mueller R.-W."/>
            <person name="Bruemmer F."/>
            <person name="Labrenz M."/>
            <person name="Spormann A.M."/>
            <person name="Op Den Camp H."/>
            <person name="Overmann J."/>
            <person name="Amann R."/>
            <person name="Jetten M.S.M."/>
            <person name="Mascher T."/>
            <person name="Medema M.H."/>
            <person name="Devos D.P."/>
            <person name="Kaster A.-K."/>
            <person name="Ovreas L."/>
            <person name="Rohde M."/>
            <person name="Galperin M.Y."/>
            <person name="Jogler C."/>
        </authorList>
    </citation>
    <scope>NUCLEOTIDE SEQUENCE [LARGE SCALE GENOMIC DNA]</scope>
    <source>
        <strain evidence="3 4">Pan54</strain>
    </source>
</reference>
<dbReference type="InterPro" id="IPR050312">
    <property type="entry name" value="IolE/XylAMocC-like"/>
</dbReference>
<organism evidence="3 4">
    <name type="scientific">Rubinisphaera italica</name>
    <dbReference type="NCBI Taxonomy" id="2527969"/>
    <lineage>
        <taxon>Bacteria</taxon>
        <taxon>Pseudomonadati</taxon>
        <taxon>Planctomycetota</taxon>
        <taxon>Planctomycetia</taxon>
        <taxon>Planctomycetales</taxon>
        <taxon>Planctomycetaceae</taxon>
        <taxon>Rubinisphaera</taxon>
    </lineage>
</organism>
<evidence type="ECO:0000313" key="3">
    <source>
        <dbReference type="EMBL" id="TWT62717.1"/>
    </source>
</evidence>
<dbReference type="AlphaFoldDB" id="A0A5C5XHY5"/>
<sequence precursor="true">MNAPFSRRSFLATSATAAGLFLTNPALAIEPFARKEPGPMKLSLAAYSFRKELTAQKGKPAEMTLFDLVDYCRDQDVPGVELTSYYFPTDFDDAYLLDLKQHCHTAGISISGGAIRNDFCVEPAKLQSQLDEVEKWIKAYATLGAPAIRIFAGKVQKGSTTEEAIQRCATACNTACEIAAQHGIFLALENHGGITASPEDMLKIVKQVESPWFGVNFDSGNFRNFGNVYAELAKIAPYAVNAQVKVEIWQNDRKVPADLSKIVNVLKEANYGGWVALEYEAAEPPKEAIPVWLIQLKTLL</sequence>
<keyword evidence="1" id="KW-0732">Signal</keyword>
<dbReference type="Gene3D" id="3.20.20.150">
    <property type="entry name" value="Divalent-metal-dependent TIM barrel enzymes"/>
    <property type="match status" value="1"/>
</dbReference>
<dbReference type="InterPro" id="IPR013022">
    <property type="entry name" value="Xyl_isomerase-like_TIM-brl"/>
</dbReference>
<feature type="chain" id="PRO_5022820592" evidence="1">
    <location>
        <begin position="29"/>
        <end position="300"/>
    </location>
</feature>
<evidence type="ECO:0000256" key="1">
    <source>
        <dbReference type="SAM" id="SignalP"/>
    </source>
</evidence>
<feature type="domain" description="Xylose isomerase-like TIM barrel" evidence="2">
    <location>
        <begin position="70"/>
        <end position="287"/>
    </location>
</feature>
<dbReference type="InterPro" id="IPR036237">
    <property type="entry name" value="Xyl_isomerase-like_sf"/>
</dbReference>
<keyword evidence="4" id="KW-1185">Reference proteome</keyword>
<gene>
    <name evidence="3" type="ORF">Pan54_34620</name>
</gene>
<dbReference type="EMBL" id="SJPG01000001">
    <property type="protein sequence ID" value="TWT62717.1"/>
    <property type="molecule type" value="Genomic_DNA"/>
</dbReference>
<dbReference type="PANTHER" id="PTHR12110:SF53">
    <property type="entry name" value="BLR5974 PROTEIN"/>
    <property type="match status" value="1"/>
</dbReference>
<dbReference type="OrthoDB" id="259215at2"/>
<dbReference type="GO" id="GO:0016853">
    <property type="term" value="F:isomerase activity"/>
    <property type="evidence" value="ECO:0007669"/>
    <property type="project" value="UniProtKB-KW"/>
</dbReference>